<evidence type="ECO:0000256" key="6">
    <source>
        <dbReference type="SAM" id="Phobius"/>
    </source>
</evidence>
<feature type="transmembrane region" description="Helical" evidence="6">
    <location>
        <begin position="42"/>
        <end position="62"/>
    </location>
</feature>
<feature type="transmembrane region" description="Helical" evidence="6">
    <location>
        <begin position="541"/>
        <end position="563"/>
    </location>
</feature>
<dbReference type="PROSITE" id="PS50096">
    <property type="entry name" value="IQ"/>
    <property type="match status" value="1"/>
</dbReference>
<keyword evidence="3 6" id="KW-1133">Transmembrane helix</keyword>
<dbReference type="Pfam" id="PF00612">
    <property type="entry name" value="IQ"/>
    <property type="match status" value="1"/>
</dbReference>
<dbReference type="AlphaFoldDB" id="A0A7S3YM37"/>
<reference evidence="8" key="1">
    <citation type="submission" date="2021-01" db="EMBL/GenBank/DDBJ databases">
        <authorList>
            <person name="Corre E."/>
            <person name="Pelletier E."/>
            <person name="Niang G."/>
            <person name="Scheremetjew M."/>
            <person name="Finn R."/>
            <person name="Kale V."/>
            <person name="Holt S."/>
            <person name="Cochrane G."/>
            <person name="Meng A."/>
            <person name="Brown T."/>
            <person name="Cohen L."/>
        </authorList>
    </citation>
    <scope>NUCLEOTIDE SEQUENCE</scope>
    <source>
        <strain evidence="8">CCMP3107</strain>
    </source>
</reference>
<evidence type="ECO:0000256" key="2">
    <source>
        <dbReference type="ARBA" id="ARBA00022692"/>
    </source>
</evidence>
<dbReference type="EMBL" id="HBIU01062872">
    <property type="protein sequence ID" value="CAE0655915.1"/>
    <property type="molecule type" value="Transcribed_RNA"/>
</dbReference>
<feature type="transmembrane region" description="Helical" evidence="6">
    <location>
        <begin position="501"/>
        <end position="521"/>
    </location>
</feature>
<evidence type="ECO:0000259" key="7">
    <source>
        <dbReference type="Pfam" id="PF08016"/>
    </source>
</evidence>
<dbReference type="Pfam" id="PF08016">
    <property type="entry name" value="PKD_channel"/>
    <property type="match status" value="1"/>
</dbReference>
<name>A0A7S3YM37_HETAK</name>
<accession>A0A7S3YM37</accession>
<dbReference type="PANTHER" id="PTHR10877:SF183">
    <property type="entry name" value="AT14535P-RELATED"/>
    <property type="match status" value="1"/>
</dbReference>
<dbReference type="InterPro" id="IPR051223">
    <property type="entry name" value="Polycystin"/>
</dbReference>
<evidence type="ECO:0000256" key="4">
    <source>
        <dbReference type="ARBA" id="ARBA00023136"/>
    </source>
</evidence>
<proteinExistence type="predicted"/>
<dbReference type="GO" id="GO:0016020">
    <property type="term" value="C:membrane"/>
    <property type="evidence" value="ECO:0007669"/>
    <property type="project" value="UniProtKB-SubCell"/>
</dbReference>
<evidence type="ECO:0000313" key="8">
    <source>
        <dbReference type="EMBL" id="CAE0655915.1"/>
    </source>
</evidence>
<feature type="region of interest" description="Disordered" evidence="5">
    <location>
        <begin position="679"/>
        <end position="719"/>
    </location>
</feature>
<sequence length="798" mass="91165">MHRSAVKLQKAFRGYKTRRQVMYVQVKELQRMLKDLDRKQRGFSSCFHMVTFLVVYFIVIALQRDLFFAESVQAGLIPLFDGYEEVETVDEAFGYIHTLAYNLYDGNQEESTCNTCTAFKYSFGQEIFDTCEYYCADRMDSADCAFCSSYFLGCFGNSSCDSFEPTLNSSVSKPELSSSFNSSICKDNFSNKVGLTATVAGTIIGQNVSISGRGWLGSNRIFGFPLLTFNLYEDEEVCYDPFNAGIGEFYGKCKKKTTRRSTIWLNETWTDPEYFSLIPPSWLGVVYDSRIGAYTNILELGLMNAGLFYTQCVISMFEETQLFETGTQSLGVIIPTYNGQDTGIFTLTEITFEFTKGGKGNSKLSLQSFPVRNMYSTTRDYIRLALEIYLLVNICYNLILLKHDQWRRFKRVRTLAKSYVCPEAAKQVTKKDPNQEHFIWALIKIILQLSNTMQIINWVWLNFYSISASYLRLPASMDVDGFSTVIEVVSSFKEHSDWLQVYDNLAVITAMCSVFLVFNTLKFHKQVSIITDTVTNSFHDLVHFLVIFLFIHFLFSSIMWIMVGSMLQNYSCLQSSFETLLLATFGSFNFSELSDVSWLAPVVFFLFEFLVTLLLFNILLSIVLSGYEAAKECAKNLEEPFLESTYDYIGRMILLAKSHCQLKWDACWQLKGAAKIKKEKMTKDQQNRILPVSSTNGHLNDEEKRGNTSSTTPNKAAFRGSNGMSRGITSWNVKLVKKYVVMEELLSNLGYPRVNQDSPGVTLLEYSVAKEILLQSPCLQSTALRYLKNRKTLVRYKR</sequence>
<comment type="subcellular location">
    <subcellularLocation>
        <location evidence="1">Membrane</location>
        <topology evidence="1">Multi-pass membrane protein</topology>
    </subcellularLocation>
</comment>
<organism evidence="8">
    <name type="scientific">Heterosigma akashiwo</name>
    <name type="common">Chromophytic alga</name>
    <name type="synonym">Heterosigma carterae</name>
    <dbReference type="NCBI Taxonomy" id="2829"/>
    <lineage>
        <taxon>Eukaryota</taxon>
        <taxon>Sar</taxon>
        <taxon>Stramenopiles</taxon>
        <taxon>Ochrophyta</taxon>
        <taxon>Raphidophyceae</taxon>
        <taxon>Chattonellales</taxon>
        <taxon>Chattonellaceae</taxon>
        <taxon>Heterosigma</taxon>
    </lineage>
</organism>
<feature type="transmembrane region" description="Helical" evidence="6">
    <location>
        <begin position="602"/>
        <end position="627"/>
    </location>
</feature>
<evidence type="ECO:0000256" key="5">
    <source>
        <dbReference type="SAM" id="MobiDB-lite"/>
    </source>
</evidence>
<dbReference type="InterPro" id="IPR013122">
    <property type="entry name" value="PKD1_2_channel"/>
</dbReference>
<evidence type="ECO:0000256" key="3">
    <source>
        <dbReference type="ARBA" id="ARBA00022989"/>
    </source>
</evidence>
<dbReference type="CDD" id="cd23767">
    <property type="entry name" value="IQCD"/>
    <property type="match status" value="1"/>
</dbReference>
<feature type="domain" description="Polycystin cation channel PKD1/PKD2" evidence="7">
    <location>
        <begin position="491"/>
        <end position="629"/>
    </location>
</feature>
<gene>
    <name evidence="8" type="ORF">HAKA00212_LOCUS27039</name>
</gene>
<dbReference type="PANTHER" id="PTHR10877">
    <property type="entry name" value="POLYCYSTIN FAMILY MEMBER"/>
    <property type="match status" value="1"/>
</dbReference>
<protein>
    <recommendedName>
        <fullName evidence="7">Polycystin cation channel PKD1/PKD2 domain-containing protein</fullName>
    </recommendedName>
</protein>
<dbReference type="InterPro" id="IPR000048">
    <property type="entry name" value="IQ_motif_EF-hand-BS"/>
</dbReference>
<keyword evidence="2 6" id="KW-0812">Transmembrane</keyword>
<feature type="transmembrane region" description="Helical" evidence="6">
    <location>
        <begin position="381"/>
        <end position="401"/>
    </location>
</feature>
<evidence type="ECO:0000256" key="1">
    <source>
        <dbReference type="ARBA" id="ARBA00004141"/>
    </source>
</evidence>
<keyword evidence="4 6" id="KW-0472">Membrane</keyword>